<proteinExistence type="predicted"/>
<dbReference type="GO" id="GO:0016740">
    <property type="term" value="F:transferase activity"/>
    <property type="evidence" value="ECO:0007669"/>
    <property type="project" value="UniProtKB-KW"/>
</dbReference>
<name>A0A6J4NN62_9ACTN</name>
<reference evidence="2" key="1">
    <citation type="submission" date="2020-02" db="EMBL/GenBank/DDBJ databases">
        <authorList>
            <person name="Meier V. D."/>
        </authorList>
    </citation>
    <scope>NUCLEOTIDE SEQUENCE</scope>
    <source>
        <strain evidence="2">AVDCRST_MAG47</strain>
    </source>
</reference>
<accession>A0A6J4NN62</accession>
<evidence type="ECO:0000256" key="1">
    <source>
        <dbReference type="SAM" id="MobiDB-lite"/>
    </source>
</evidence>
<dbReference type="Gene3D" id="3.40.630.30">
    <property type="match status" value="1"/>
</dbReference>
<organism evidence="2">
    <name type="scientific">uncultured Nocardioidaceae bacterium</name>
    <dbReference type="NCBI Taxonomy" id="253824"/>
    <lineage>
        <taxon>Bacteria</taxon>
        <taxon>Bacillati</taxon>
        <taxon>Actinomycetota</taxon>
        <taxon>Actinomycetes</taxon>
        <taxon>Propionibacteriales</taxon>
        <taxon>Nocardioidaceae</taxon>
        <taxon>environmental samples</taxon>
    </lineage>
</organism>
<dbReference type="AlphaFoldDB" id="A0A6J4NN62"/>
<dbReference type="InterPro" id="IPR016181">
    <property type="entry name" value="Acyl_CoA_acyltransferase"/>
</dbReference>
<dbReference type="SUPFAM" id="SSF55729">
    <property type="entry name" value="Acyl-CoA N-acyltransferases (Nat)"/>
    <property type="match status" value="1"/>
</dbReference>
<gene>
    <name evidence="2" type="ORF">AVDCRST_MAG47-2952</name>
</gene>
<dbReference type="EMBL" id="CADCUK010000194">
    <property type="protein sequence ID" value="CAA9393230.1"/>
    <property type="molecule type" value="Genomic_DNA"/>
</dbReference>
<protein>
    <submittedName>
        <fullName evidence="2">FIG007808: N-acetyltransferase</fullName>
    </submittedName>
</protein>
<keyword evidence="2" id="KW-0808">Transferase</keyword>
<feature type="region of interest" description="Disordered" evidence="1">
    <location>
        <begin position="202"/>
        <end position="225"/>
    </location>
</feature>
<sequence>MSRRIARLTLDTLADLPEDVRSCLHWELDPVRRGQVERAGAAVEEKEAWVSKVLLEWGSCGRVLYVDDQPAGFVLYAPPVYFPGSASYPTAPVSEDAVQLATAQVFDGYGGGGLGRVLMQAMARDLIKRGGVRAVEGFGVRGRPTDGCALPVEFLQRVGFKTSRPHPRHPRMRLETKSVLTWREEMEAALAKVLEVVRPGRTAPAAPRSATGISPGPVRWPDAGT</sequence>
<evidence type="ECO:0000313" key="2">
    <source>
        <dbReference type="EMBL" id="CAA9393230.1"/>
    </source>
</evidence>